<keyword evidence="1" id="KW-0812">Transmembrane</keyword>
<organism evidence="2 3">
    <name type="scientific">Phycomyces blakesleeanus</name>
    <dbReference type="NCBI Taxonomy" id="4837"/>
    <lineage>
        <taxon>Eukaryota</taxon>
        <taxon>Fungi</taxon>
        <taxon>Fungi incertae sedis</taxon>
        <taxon>Mucoromycota</taxon>
        <taxon>Mucoromycotina</taxon>
        <taxon>Mucoromycetes</taxon>
        <taxon>Mucorales</taxon>
        <taxon>Phycomycetaceae</taxon>
        <taxon>Phycomyces</taxon>
    </lineage>
</organism>
<sequence length="125" mass="15095">MANNWGNQTHNPWSPIRLQRPISVFLSFCLYVPICLFLSISIYLYIYIYIYIYILYLLNVCFSIFIYLFFILLFFKKIYIHIINIKNVNELLEFRMHYLCSVCLVVTIFFVLLNFLTLTLYIATN</sequence>
<feature type="transmembrane region" description="Helical" evidence="1">
    <location>
        <begin position="52"/>
        <end position="75"/>
    </location>
</feature>
<gene>
    <name evidence="2" type="ORF">J3Q64DRAFT_1710346</name>
</gene>
<comment type="caution">
    <text evidence="2">The sequence shown here is derived from an EMBL/GenBank/DDBJ whole genome shotgun (WGS) entry which is preliminary data.</text>
</comment>
<feature type="transmembrane region" description="Helical" evidence="1">
    <location>
        <begin position="96"/>
        <end position="123"/>
    </location>
</feature>
<proteinExistence type="predicted"/>
<evidence type="ECO:0000313" key="2">
    <source>
        <dbReference type="EMBL" id="KAL0096962.1"/>
    </source>
</evidence>
<evidence type="ECO:0000256" key="1">
    <source>
        <dbReference type="SAM" id="Phobius"/>
    </source>
</evidence>
<protein>
    <submittedName>
        <fullName evidence="2">Uncharacterized protein</fullName>
    </submittedName>
</protein>
<keyword evidence="1" id="KW-1133">Transmembrane helix</keyword>
<reference evidence="2 3" key="1">
    <citation type="submission" date="2024-04" db="EMBL/GenBank/DDBJ databases">
        <title>Symmetric and asymmetric DNA N6-adenine methylation regulates different biological responses in Mucorales.</title>
        <authorList>
            <consortium name="Lawrence Berkeley National Laboratory"/>
            <person name="Lax C."/>
            <person name="Mondo S.J."/>
            <person name="Osorio-Concepcion M."/>
            <person name="Muszewska A."/>
            <person name="Corrochano-Luque M."/>
            <person name="Gutierrez G."/>
            <person name="Riley R."/>
            <person name="Lipzen A."/>
            <person name="Guo J."/>
            <person name="Hundley H."/>
            <person name="Amirebrahimi M."/>
            <person name="Ng V."/>
            <person name="Lorenzo-Gutierrez D."/>
            <person name="Binder U."/>
            <person name="Yang J."/>
            <person name="Song Y."/>
            <person name="Canovas D."/>
            <person name="Navarro E."/>
            <person name="Freitag M."/>
            <person name="Gabaldon T."/>
            <person name="Grigoriev I.V."/>
            <person name="Corrochano L.M."/>
            <person name="Nicolas F.E."/>
            <person name="Garre V."/>
        </authorList>
    </citation>
    <scope>NUCLEOTIDE SEQUENCE [LARGE SCALE GENOMIC DNA]</scope>
    <source>
        <strain evidence="2 3">L51</strain>
    </source>
</reference>
<keyword evidence="1" id="KW-0472">Membrane</keyword>
<dbReference type="EMBL" id="JBCLYO010000001">
    <property type="protein sequence ID" value="KAL0096962.1"/>
    <property type="molecule type" value="Genomic_DNA"/>
</dbReference>
<name>A0ABR3BF49_PHYBL</name>
<keyword evidence="3" id="KW-1185">Reference proteome</keyword>
<evidence type="ECO:0000313" key="3">
    <source>
        <dbReference type="Proteomes" id="UP001448207"/>
    </source>
</evidence>
<accession>A0ABR3BF49</accession>
<feature type="transmembrane region" description="Helical" evidence="1">
    <location>
        <begin position="24"/>
        <end position="46"/>
    </location>
</feature>
<dbReference type="Proteomes" id="UP001448207">
    <property type="component" value="Unassembled WGS sequence"/>
</dbReference>